<dbReference type="InterPro" id="IPR044730">
    <property type="entry name" value="RNase_H-like_dom_plant"/>
</dbReference>
<dbReference type="SUPFAM" id="SSF53098">
    <property type="entry name" value="Ribonuclease H-like"/>
    <property type="match status" value="1"/>
</dbReference>
<dbReference type="GO" id="GO:0003676">
    <property type="term" value="F:nucleic acid binding"/>
    <property type="evidence" value="ECO:0007669"/>
    <property type="project" value="InterPro"/>
</dbReference>
<evidence type="ECO:0000313" key="2">
    <source>
        <dbReference type="EMBL" id="CAL1372664.1"/>
    </source>
</evidence>
<dbReference type="AlphaFoldDB" id="A0AAV2DHS5"/>
<dbReference type="InterPro" id="IPR036397">
    <property type="entry name" value="RNaseH_sf"/>
</dbReference>
<dbReference type="Proteomes" id="UP001497516">
    <property type="component" value="Chromosome 2"/>
</dbReference>
<feature type="domain" description="RNase H type-1" evidence="1">
    <location>
        <begin position="14"/>
        <end position="125"/>
    </location>
</feature>
<dbReference type="PANTHER" id="PTHR47723">
    <property type="entry name" value="OS05G0353850 PROTEIN"/>
    <property type="match status" value="1"/>
</dbReference>
<sequence length="159" mass="17672">MNSEAGVLKPSAIGLGCVFRNWDGEFLGAVARKETGSCRPVEAEARAIIAGLKEANQRGWSPLIVESDCLNLVKLPERDEEDRTKLCVWCKEIRSLAKVNSTMTGKRVEWAFVPMSSSSMAHCQGHMATHWNQICIWTDCPPNSIRSLLKVEKAQTLEI</sequence>
<accession>A0AAV2DHS5</accession>
<dbReference type="Pfam" id="PF13456">
    <property type="entry name" value="RVT_3"/>
    <property type="match status" value="1"/>
</dbReference>
<dbReference type="Gene3D" id="3.30.420.10">
    <property type="entry name" value="Ribonuclease H-like superfamily/Ribonuclease H"/>
    <property type="match status" value="1"/>
</dbReference>
<dbReference type="InterPro" id="IPR053151">
    <property type="entry name" value="RNase_H-like"/>
</dbReference>
<keyword evidence="3" id="KW-1185">Reference proteome</keyword>
<dbReference type="EMBL" id="OZ034815">
    <property type="protein sequence ID" value="CAL1372664.1"/>
    <property type="molecule type" value="Genomic_DNA"/>
</dbReference>
<evidence type="ECO:0000259" key="1">
    <source>
        <dbReference type="Pfam" id="PF13456"/>
    </source>
</evidence>
<name>A0AAV2DHS5_9ROSI</name>
<protein>
    <recommendedName>
        <fullName evidence="1">RNase H type-1 domain-containing protein</fullName>
    </recommendedName>
</protein>
<dbReference type="CDD" id="cd06222">
    <property type="entry name" value="RNase_H_like"/>
    <property type="match status" value="1"/>
</dbReference>
<dbReference type="InterPro" id="IPR012337">
    <property type="entry name" value="RNaseH-like_sf"/>
</dbReference>
<dbReference type="GO" id="GO:0004523">
    <property type="term" value="F:RNA-DNA hybrid ribonuclease activity"/>
    <property type="evidence" value="ECO:0007669"/>
    <property type="project" value="InterPro"/>
</dbReference>
<organism evidence="2 3">
    <name type="scientific">Linum trigynum</name>
    <dbReference type="NCBI Taxonomy" id="586398"/>
    <lineage>
        <taxon>Eukaryota</taxon>
        <taxon>Viridiplantae</taxon>
        <taxon>Streptophyta</taxon>
        <taxon>Embryophyta</taxon>
        <taxon>Tracheophyta</taxon>
        <taxon>Spermatophyta</taxon>
        <taxon>Magnoliopsida</taxon>
        <taxon>eudicotyledons</taxon>
        <taxon>Gunneridae</taxon>
        <taxon>Pentapetalae</taxon>
        <taxon>rosids</taxon>
        <taxon>fabids</taxon>
        <taxon>Malpighiales</taxon>
        <taxon>Linaceae</taxon>
        <taxon>Linum</taxon>
    </lineage>
</organism>
<dbReference type="InterPro" id="IPR002156">
    <property type="entry name" value="RNaseH_domain"/>
</dbReference>
<reference evidence="2 3" key="1">
    <citation type="submission" date="2024-04" db="EMBL/GenBank/DDBJ databases">
        <authorList>
            <person name="Fracassetti M."/>
        </authorList>
    </citation>
    <scope>NUCLEOTIDE SEQUENCE [LARGE SCALE GENOMIC DNA]</scope>
</reference>
<gene>
    <name evidence="2" type="ORF">LTRI10_LOCUS14651</name>
</gene>
<proteinExistence type="predicted"/>
<evidence type="ECO:0000313" key="3">
    <source>
        <dbReference type="Proteomes" id="UP001497516"/>
    </source>
</evidence>
<dbReference type="PANTHER" id="PTHR47723:SF19">
    <property type="entry name" value="POLYNUCLEOTIDYL TRANSFERASE, RIBONUCLEASE H-LIKE SUPERFAMILY PROTEIN"/>
    <property type="match status" value="1"/>
</dbReference>